<dbReference type="Gene3D" id="1.20.1080.10">
    <property type="entry name" value="Glycerol uptake facilitator protein"/>
    <property type="match status" value="1"/>
</dbReference>
<dbReference type="CDD" id="cd00333">
    <property type="entry name" value="MIP"/>
    <property type="match status" value="1"/>
</dbReference>
<dbReference type="InterPro" id="IPR022357">
    <property type="entry name" value="MIP_CS"/>
</dbReference>
<evidence type="ECO:0000256" key="4">
    <source>
        <dbReference type="ARBA" id="ARBA00022989"/>
    </source>
</evidence>
<keyword evidence="4 7" id="KW-1133">Transmembrane helix</keyword>
<dbReference type="PROSITE" id="PS00221">
    <property type="entry name" value="MIP"/>
    <property type="match status" value="1"/>
</dbReference>
<accession>A0AAD8I5V1</accession>
<name>A0AAD8I5V1_9APIA</name>
<evidence type="ECO:0000313" key="8">
    <source>
        <dbReference type="EMBL" id="KAK1378537.1"/>
    </source>
</evidence>
<dbReference type="Pfam" id="PF00230">
    <property type="entry name" value="MIP"/>
    <property type="match status" value="1"/>
</dbReference>
<dbReference type="SUPFAM" id="SSF81338">
    <property type="entry name" value="Aquaporin-like"/>
    <property type="match status" value="1"/>
</dbReference>
<dbReference type="Proteomes" id="UP001237642">
    <property type="component" value="Unassembled WGS sequence"/>
</dbReference>
<dbReference type="InterPro" id="IPR034294">
    <property type="entry name" value="Aquaporin_transptr"/>
</dbReference>
<keyword evidence="9" id="KW-1185">Reference proteome</keyword>
<evidence type="ECO:0000256" key="3">
    <source>
        <dbReference type="ARBA" id="ARBA00022692"/>
    </source>
</evidence>
<gene>
    <name evidence="8" type="ORF">POM88_025281</name>
</gene>
<evidence type="ECO:0000313" key="9">
    <source>
        <dbReference type="Proteomes" id="UP001237642"/>
    </source>
</evidence>
<reference evidence="8" key="2">
    <citation type="submission" date="2023-05" db="EMBL/GenBank/DDBJ databases">
        <authorList>
            <person name="Schelkunov M.I."/>
        </authorList>
    </citation>
    <scope>NUCLEOTIDE SEQUENCE</scope>
    <source>
        <strain evidence="8">Hsosn_3</strain>
        <tissue evidence="8">Leaf</tissue>
    </source>
</reference>
<dbReference type="GO" id="GO:0015267">
    <property type="term" value="F:channel activity"/>
    <property type="evidence" value="ECO:0007669"/>
    <property type="project" value="InterPro"/>
</dbReference>
<proteinExistence type="inferred from homology"/>
<dbReference type="InterPro" id="IPR000425">
    <property type="entry name" value="MIP"/>
</dbReference>
<comment type="similarity">
    <text evidence="6">Belongs to the MIP/aquaporin (TC 1.A.8) family.</text>
</comment>
<organism evidence="8 9">
    <name type="scientific">Heracleum sosnowskyi</name>
    <dbReference type="NCBI Taxonomy" id="360622"/>
    <lineage>
        <taxon>Eukaryota</taxon>
        <taxon>Viridiplantae</taxon>
        <taxon>Streptophyta</taxon>
        <taxon>Embryophyta</taxon>
        <taxon>Tracheophyta</taxon>
        <taxon>Spermatophyta</taxon>
        <taxon>Magnoliopsida</taxon>
        <taxon>eudicotyledons</taxon>
        <taxon>Gunneridae</taxon>
        <taxon>Pentapetalae</taxon>
        <taxon>asterids</taxon>
        <taxon>campanulids</taxon>
        <taxon>Apiales</taxon>
        <taxon>Apiaceae</taxon>
        <taxon>Apioideae</taxon>
        <taxon>apioid superclade</taxon>
        <taxon>Tordylieae</taxon>
        <taxon>Tordyliinae</taxon>
        <taxon>Heracleum</taxon>
    </lineage>
</organism>
<keyword evidence="2 6" id="KW-0813">Transport</keyword>
<evidence type="ECO:0000256" key="5">
    <source>
        <dbReference type="ARBA" id="ARBA00023136"/>
    </source>
</evidence>
<sequence>MADQMKDSDDNHGVLALSIADYDKHKPNDEYVADDGCFVTLPFLQKVIAEFLGTFFLIFVGDAAVIVNLSKNSVITLPGIAIVWGLAVTVMVYSIGHISGAHINPAVTIAFASVNRFPWKEVPAYVAAQILGATLASGSHRLLFQGSEDKFPGASPSGTDLQSFVLEFIITFYLMFVISAVATDNRAVGELAGLAIGATVLLNVMIAAPITGASMNPARTLGPVFVSSRYDSVWIYLLGPIFGAIAGAWVYNIIRFTDKPLREITKAASFLKK</sequence>
<evidence type="ECO:0000256" key="2">
    <source>
        <dbReference type="ARBA" id="ARBA00022448"/>
    </source>
</evidence>
<feature type="transmembrane region" description="Helical" evidence="7">
    <location>
        <begin position="48"/>
        <end position="67"/>
    </location>
</feature>
<dbReference type="AlphaFoldDB" id="A0AAD8I5V1"/>
<protein>
    <submittedName>
        <fullName evidence="8">Aquaporin NIP</fullName>
    </submittedName>
</protein>
<dbReference type="PANTHER" id="PTHR45724:SF13">
    <property type="entry name" value="AQUAPORIN NIP1-1-RELATED"/>
    <property type="match status" value="1"/>
</dbReference>
<dbReference type="PANTHER" id="PTHR45724">
    <property type="entry name" value="AQUAPORIN NIP2-1"/>
    <property type="match status" value="1"/>
</dbReference>
<dbReference type="PRINTS" id="PR00783">
    <property type="entry name" value="MINTRINSICP"/>
</dbReference>
<evidence type="ECO:0000256" key="1">
    <source>
        <dbReference type="ARBA" id="ARBA00004141"/>
    </source>
</evidence>
<feature type="transmembrane region" description="Helical" evidence="7">
    <location>
        <begin position="161"/>
        <end position="182"/>
    </location>
</feature>
<keyword evidence="5 7" id="KW-0472">Membrane</keyword>
<evidence type="ECO:0000256" key="6">
    <source>
        <dbReference type="RuleBase" id="RU000477"/>
    </source>
</evidence>
<comment type="caution">
    <text evidence="8">The sequence shown here is derived from an EMBL/GenBank/DDBJ whole genome shotgun (WGS) entry which is preliminary data.</text>
</comment>
<comment type="subcellular location">
    <subcellularLocation>
        <location evidence="1">Membrane</location>
        <topology evidence="1">Multi-pass membrane protein</topology>
    </subcellularLocation>
</comment>
<feature type="transmembrane region" description="Helical" evidence="7">
    <location>
        <begin position="74"/>
        <end position="95"/>
    </location>
</feature>
<feature type="transmembrane region" description="Helical" evidence="7">
    <location>
        <begin position="233"/>
        <end position="254"/>
    </location>
</feature>
<dbReference type="InterPro" id="IPR023271">
    <property type="entry name" value="Aquaporin-like"/>
</dbReference>
<evidence type="ECO:0000256" key="7">
    <source>
        <dbReference type="SAM" id="Phobius"/>
    </source>
</evidence>
<dbReference type="GO" id="GO:0016020">
    <property type="term" value="C:membrane"/>
    <property type="evidence" value="ECO:0007669"/>
    <property type="project" value="UniProtKB-SubCell"/>
</dbReference>
<feature type="transmembrane region" description="Helical" evidence="7">
    <location>
        <begin position="194"/>
        <end position="213"/>
    </location>
</feature>
<dbReference type="NCBIfam" id="TIGR00861">
    <property type="entry name" value="MIP"/>
    <property type="match status" value="1"/>
</dbReference>
<reference evidence="8" key="1">
    <citation type="submission" date="2023-02" db="EMBL/GenBank/DDBJ databases">
        <title>Genome of toxic invasive species Heracleum sosnowskyi carries increased number of genes despite the absence of recent whole-genome duplications.</title>
        <authorList>
            <person name="Schelkunov M."/>
            <person name="Shtratnikova V."/>
            <person name="Makarenko M."/>
            <person name="Klepikova A."/>
            <person name="Omelchenko D."/>
            <person name="Novikova G."/>
            <person name="Obukhova E."/>
            <person name="Bogdanov V."/>
            <person name="Penin A."/>
            <person name="Logacheva M."/>
        </authorList>
    </citation>
    <scope>NUCLEOTIDE SEQUENCE</scope>
    <source>
        <strain evidence="8">Hsosn_3</strain>
        <tissue evidence="8">Leaf</tissue>
    </source>
</reference>
<dbReference type="EMBL" id="JAUIZM010000006">
    <property type="protein sequence ID" value="KAK1378537.1"/>
    <property type="molecule type" value="Genomic_DNA"/>
</dbReference>
<keyword evidence="3 6" id="KW-0812">Transmembrane</keyword>